<dbReference type="InterPro" id="IPR036388">
    <property type="entry name" value="WH-like_DNA-bd_sf"/>
</dbReference>
<dbReference type="PROSITE" id="PS50995">
    <property type="entry name" value="HTH_MARR_2"/>
    <property type="match status" value="1"/>
</dbReference>
<dbReference type="AlphaFoldDB" id="A0A1X1WSC0"/>
<dbReference type="EMBL" id="LQOY01000069">
    <property type="protein sequence ID" value="ORV89388.1"/>
    <property type="molecule type" value="Genomic_DNA"/>
</dbReference>
<keyword evidence="6" id="KW-1185">Reference proteome</keyword>
<keyword evidence="1" id="KW-0805">Transcription regulation</keyword>
<evidence type="ECO:0000313" key="6">
    <source>
        <dbReference type="Proteomes" id="UP000193928"/>
    </source>
</evidence>
<dbReference type="Gene3D" id="1.10.10.10">
    <property type="entry name" value="Winged helix-like DNA-binding domain superfamily/Winged helix DNA-binding domain"/>
    <property type="match status" value="1"/>
</dbReference>
<evidence type="ECO:0000259" key="4">
    <source>
        <dbReference type="PROSITE" id="PS50995"/>
    </source>
</evidence>
<dbReference type="GO" id="GO:0003677">
    <property type="term" value="F:DNA binding"/>
    <property type="evidence" value="ECO:0007669"/>
    <property type="project" value="UniProtKB-KW"/>
</dbReference>
<comment type="caution">
    <text evidence="5">The sequence shown here is derived from an EMBL/GenBank/DDBJ whole genome shotgun (WGS) entry which is preliminary data.</text>
</comment>
<evidence type="ECO:0000256" key="3">
    <source>
        <dbReference type="ARBA" id="ARBA00023163"/>
    </source>
</evidence>
<dbReference type="InterPro" id="IPR000835">
    <property type="entry name" value="HTH_MarR-typ"/>
</dbReference>
<sequence>MSSKVADVTTARKRDTLDSISATMSRIMRLSGSRSMFKRQAAAAAVELSQPSYMLLRVLADEGALPMGQLARLAHMDLGMAARRVQSLQDDGMVARQPDSGDARKTVVEATAAGNRAAAALQEVRREHLQRALAQWSADDLRQFDRLLARFLADTTVTSID</sequence>
<keyword evidence="3" id="KW-0804">Transcription</keyword>
<reference evidence="5 6" key="1">
    <citation type="submission" date="2016-01" db="EMBL/GenBank/DDBJ databases">
        <title>The new phylogeny of the genus Mycobacterium.</title>
        <authorList>
            <person name="Tarcisio F."/>
            <person name="Conor M."/>
            <person name="Antonella G."/>
            <person name="Elisabetta G."/>
            <person name="Giulia F.S."/>
            <person name="Sara T."/>
            <person name="Anna F."/>
            <person name="Clotilde B."/>
            <person name="Roberto B."/>
            <person name="Veronica D.S."/>
            <person name="Fabio R."/>
            <person name="Monica P."/>
            <person name="Olivier J."/>
            <person name="Enrico T."/>
            <person name="Nicola S."/>
        </authorList>
    </citation>
    <scope>NUCLEOTIDE SEQUENCE [LARGE SCALE GENOMIC DNA]</scope>
    <source>
        <strain evidence="5 6">DSM 44160</strain>
    </source>
</reference>
<accession>A0A1X1WSC0</accession>
<dbReference type="SMART" id="SM00347">
    <property type="entry name" value="HTH_MARR"/>
    <property type="match status" value="1"/>
</dbReference>
<dbReference type="PANTHER" id="PTHR42756:SF1">
    <property type="entry name" value="TRANSCRIPTIONAL REPRESSOR OF EMRAB OPERON"/>
    <property type="match status" value="1"/>
</dbReference>
<dbReference type="PANTHER" id="PTHR42756">
    <property type="entry name" value="TRANSCRIPTIONAL REGULATOR, MARR"/>
    <property type="match status" value="1"/>
</dbReference>
<dbReference type="Pfam" id="PF01047">
    <property type="entry name" value="MarR"/>
    <property type="match status" value="1"/>
</dbReference>
<gene>
    <name evidence="5" type="ORF">AWC08_21720</name>
</gene>
<proteinExistence type="predicted"/>
<dbReference type="InterPro" id="IPR036390">
    <property type="entry name" value="WH_DNA-bd_sf"/>
</dbReference>
<protein>
    <submittedName>
        <fullName evidence="5">MarR family transcriptional regulator</fullName>
    </submittedName>
</protein>
<dbReference type="Proteomes" id="UP000193928">
    <property type="component" value="Unassembled WGS sequence"/>
</dbReference>
<dbReference type="GO" id="GO:0003700">
    <property type="term" value="F:DNA-binding transcription factor activity"/>
    <property type="evidence" value="ECO:0007669"/>
    <property type="project" value="InterPro"/>
</dbReference>
<evidence type="ECO:0000256" key="2">
    <source>
        <dbReference type="ARBA" id="ARBA00023125"/>
    </source>
</evidence>
<organism evidence="5 6">
    <name type="scientific">Mycobacterium gordonae</name>
    <dbReference type="NCBI Taxonomy" id="1778"/>
    <lineage>
        <taxon>Bacteria</taxon>
        <taxon>Bacillati</taxon>
        <taxon>Actinomycetota</taxon>
        <taxon>Actinomycetes</taxon>
        <taxon>Mycobacteriales</taxon>
        <taxon>Mycobacteriaceae</taxon>
        <taxon>Mycobacterium</taxon>
    </lineage>
</organism>
<feature type="domain" description="HTH marR-type" evidence="4">
    <location>
        <begin position="17"/>
        <end position="153"/>
    </location>
</feature>
<evidence type="ECO:0000256" key="1">
    <source>
        <dbReference type="ARBA" id="ARBA00023015"/>
    </source>
</evidence>
<name>A0A1X1WSC0_MYCGO</name>
<dbReference type="SUPFAM" id="SSF46785">
    <property type="entry name" value="Winged helix' DNA-binding domain"/>
    <property type="match status" value="1"/>
</dbReference>
<keyword evidence="2" id="KW-0238">DNA-binding</keyword>
<evidence type="ECO:0000313" key="5">
    <source>
        <dbReference type="EMBL" id="ORV89388.1"/>
    </source>
</evidence>